<dbReference type="Pfam" id="PF07885">
    <property type="entry name" value="Ion_trans_2"/>
    <property type="match status" value="1"/>
</dbReference>
<dbReference type="Proteomes" id="UP001177023">
    <property type="component" value="Unassembled WGS sequence"/>
</dbReference>
<organism evidence="12 13">
    <name type="scientific">Mesorhabditis spiculigera</name>
    <dbReference type="NCBI Taxonomy" id="96644"/>
    <lineage>
        <taxon>Eukaryota</taxon>
        <taxon>Metazoa</taxon>
        <taxon>Ecdysozoa</taxon>
        <taxon>Nematoda</taxon>
        <taxon>Chromadorea</taxon>
        <taxon>Rhabditida</taxon>
        <taxon>Rhabditina</taxon>
        <taxon>Rhabditomorpha</taxon>
        <taxon>Rhabditoidea</taxon>
        <taxon>Rhabditidae</taxon>
        <taxon>Mesorhabditinae</taxon>
        <taxon>Mesorhabditis</taxon>
    </lineage>
</organism>
<comment type="subcellular location">
    <subcellularLocation>
        <location evidence="1">Membrane</location>
        <topology evidence="1">Multi-pass membrane protein</topology>
    </subcellularLocation>
</comment>
<gene>
    <name evidence="12" type="ORF">MSPICULIGERA_LOCUS25664</name>
</gene>
<feature type="transmembrane region" description="Helical" evidence="10">
    <location>
        <begin position="147"/>
        <end position="166"/>
    </location>
</feature>
<dbReference type="EMBL" id="CATQJA010002710">
    <property type="protein sequence ID" value="CAJ0587709.1"/>
    <property type="molecule type" value="Genomic_DNA"/>
</dbReference>
<evidence type="ECO:0000256" key="10">
    <source>
        <dbReference type="SAM" id="Phobius"/>
    </source>
</evidence>
<feature type="non-terminal residue" evidence="12">
    <location>
        <position position="420"/>
    </location>
</feature>
<dbReference type="PRINTS" id="PR01333">
    <property type="entry name" value="2POREKCHANEL"/>
</dbReference>
<feature type="region of interest" description="Disordered" evidence="9">
    <location>
        <begin position="351"/>
        <end position="383"/>
    </location>
</feature>
<evidence type="ECO:0000256" key="1">
    <source>
        <dbReference type="ARBA" id="ARBA00004141"/>
    </source>
</evidence>
<keyword evidence="2 8" id="KW-0813">Transport</keyword>
<dbReference type="InterPro" id="IPR013099">
    <property type="entry name" value="K_chnl_dom"/>
</dbReference>
<evidence type="ECO:0000256" key="4">
    <source>
        <dbReference type="ARBA" id="ARBA00022989"/>
    </source>
</evidence>
<evidence type="ECO:0000256" key="6">
    <source>
        <dbReference type="ARBA" id="ARBA00023136"/>
    </source>
</evidence>
<evidence type="ECO:0000256" key="3">
    <source>
        <dbReference type="ARBA" id="ARBA00022692"/>
    </source>
</evidence>
<keyword evidence="7 8" id="KW-0407">Ion channel</keyword>
<proteinExistence type="inferred from homology"/>
<accession>A0AA36GJ10</accession>
<dbReference type="GO" id="GO:0022841">
    <property type="term" value="F:potassium ion leak channel activity"/>
    <property type="evidence" value="ECO:0007669"/>
    <property type="project" value="TreeGrafter"/>
</dbReference>
<keyword evidence="5 8" id="KW-0406">Ion transport</keyword>
<evidence type="ECO:0000256" key="7">
    <source>
        <dbReference type="ARBA" id="ARBA00023303"/>
    </source>
</evidence>
<feature type="transmembrane region" description="Helical" evidence="10">
    <location>
        <begin position="236"/>
        <end position="259"/>
    </location>
</feature>
<keyword evidence="3 8" id="KW-0812">Transmembrane</keyword>
<dbReference type="Gene3D" id="1.10.287.70">
    <property type="match status" value="1"/>
</dbReference>
<comment type="caution">
    <text evidence="12">The sequence shown here is derived from an EMBL/GenBank/DDBJ whole genome shotgun (WGS) entry which is preliminary data.</text>
</comment>
<evidence type="ECO:0000256" key="8">
    <source>
        <dbReference type="RuleBase" id="RU003857"/>
    </source>
</evidence>
<feature type="transmembrane region" description="Helical" evidence="10">
    <location>
        <begin position="172"/>
        <end position="191"/>
    </location>
</feature>
<feature type="domain" description="Potassium channel" evidence="11">
    <location>
        <begin position="141"/>
        <end position="199"/>
    </location>
</feature>
<dbReference type="PANTHER" id="PTHR11003:SF269">
    <property type="entry name" value="POTASSIUM CHANNEL DOMAIN-CONTAINING PROTEIN"/>
    <property type="match status" value="1"/>
</dbReference>
<sequence length="420" mass="48644">MAAQEPQTKLEPLKMPNGQPQEKVVPHRPRRSFAIRLYHWLCIRHLFISGLLLGFTFLSAWAIWQVEKAAEEQQVIDYHQQIESYLDDVVDEVQAETLKNNNLLTDPVVMEELLKSLYVKMEKKENIYVGSTLHKAEKPEDNMMWRFWPAVFYASNIYMTVGYGVIHCFTSWGQFFSIVYGFVSIPFSLIVIRDLSQWILVILTRIYGRAVIRWRKDHGIETDPNEEFAFPIKFTVVLWLGNWFFVAFLTYCYDAIWALKWGGPGAESQDYFGAVWYSWITITSIGMSDDMPLNATTSPLISLWNFLSLPMYKIGLRIIYIMMENGILGSLAVLERKLEGTQAIEDASMENARPIQSRRASRMSRAKTVEESEQEQEERDRIDQDVTNFTVRSIGGFMRSQADAYAGDFGRVRVSRDSHE</sequence>
<dbReference type="SUPFAM" id="SSF81324">
    <property type="entry name" value="Voltage-gated potassium channels"/>
    <property type="match status" value="2"/>
</dbReference>
<comment type="similarity">
    <text evidence="8">Belongs to the two pore domain potassium channel (TC 1.A.1.8) family.</text>
</comment>
<evidence type="ECO:0000256" key="5">
    <source>
        <dbReference type="ARBA" id="ARBA00023065"/>
    </source>
</evidence>
<evidence type="ECO:0000256" key="9">
    <source>
        <dbReference type="SAM" id="MobiDB-lite"/>
    </source>
</evidence>
<reference evidence="12" key="1">
    <citation type="submission" date="2023-06" db="EMBL/GenBank/DDBJ databases">
        <authorList>
            <person name="Delattre M."/>
        </authorList>
    </citation>
    <scope>NUCLEOTIDE SEQUENCE</scope>
    <source>
        <strain evidence="12">AF72</strain>
    </source>
</reference>
<feature type="region of interest" description="Disordered" evidence="9">
    <location>
        <begin position="1"/>
        <end position="24"/>
    </location>
</feature>
<evidence type="ECO:0000259" key="11">
    <source>
        <dbReference type="Pfam" id="PF07885"/>
    </source>
</evidence>
<keyword evidence="6 10" id="KW-0472">Membrane</keyword>
<dbReference type="GO" id="GO:0005886">
    <property type="term" value="C:plasma membrane"/>
    <property type="evidence" value="ECO:0007669"/>
    <property type="project" value="TreeGrafter"/>
</dbReference>
<keyword evidence="4 10" id="KW-1133">Transmembrane helix</keyword>
<dbReference type="InterPro" id="IPR003280">
    <property type="entry name" value="2pore_dom_K_chnl"/>
</dbReference>
<protein>
    <recommendedName>
        <fullName evidence="11">Potassium channel domain-containing protein</fullName>
    </recommendedName>
</protein>
<keyword evidence="13" id="KW-1185">Reference proteome</keyword>
<evidence type="ECO:0000313" key="12">
    <source>
        <dbReference type="EMBL" id="CAJ0587709.1"/>
    </source>
</evidence>
<evidence type="ECO:0000256" key="2">
    <source>
        <dbReference type="ARBA" id="ARBA00022448"/>
    </source>
</evidence>
<dbReference type="GO" id="GO:0015271">
    <property type="term" value="F:outward rectifier potassium channel activity"/>
    <property type="evidence" value="ECO:0007669"/>
    <property type="project" value="TreeGrafter"/>
</dbReference>
<dbReference type="GO" id="GO:0030322">
    <property type="term" value="P:stabilization of membrane potential"/>
    <property type="evidence" value="ECO:0007669"/>
    <property type="project" value="TreeGrafter"/>
</dbReference>
<dbReference type="PANTHER" id="PTHR11003">
    <property type="entry name" value="POTASSIUM CHANNEL, SUBFAMILY K"/>
    <property type="match status" value="1"/>
</dbReference>
<dbReference type="AlphaFoldDB" id="A0AA36GJ10"/>
<evidence type="ECO:0000313" key="13">
    <source>
        <dbReference type="Proteomes" id="UP001177023"/>
    </source>
</evidence>
<feature type="transmembrane region" description="Helical" evidence="10">
    <location>
        <begin position="37"/>
        <end position="64"/>
    </location>
</feature>
<name>A0AA36GJ10_9BILA</name>